<comment type="caution">
    <text evidence="1">The sequence shown here is derived from an EMBL/GenBank/DDBJ whole genome shotgun (WGS) entry which is preliminary data.</text>
</comment>
<keyword evidence="1" id="KW-0808">Transferase</keyword>
<accession>X7ZB52</accession>
<reference evidence="1" key="1">
    <citation type="submission" date="2014-01" db="EMBL/GenBank/DDBJ databases">
        <authorList>
            <person name="Brown-Elliot B."/>
            <person name="Wallace R."/>
            <person name="Lenaerts A."/>
            <person name="Ordway D."/>
            <person name="DeGroote M.A."/>
            <person name="Parker T."/>
            <person name="Sizemore C."/>
            <person name="Tallon L.J."/>
            <person name="Sadzewicz L.K."/>
            <person name="Sengamalay N."/>
            <person name="Fraser C.M."/>
            <person name="Hine E."/>
            <person name="Shefchek K.A."/>
            <person name="Das S.P."/>
            <person name="Tettelin H."/>
        </authorList>
    </citation>
    <scope>NUCLEOTIDE SEQUENCE [LARGE SCALE GENOMIC DNA]</scope>
    <source>
        <strain evidence="1">4042</strain>
    </source>
</reference>
<evidence type="ECO:0000313" key="1">
    <source>
        <dbReference type="EMBL" id="EUA16236.1"/>
    </source>
</evidence>
<proteinExistence type="predicted"/>
<protein>
    <submittedName>
        <fullName evidence="1">Glycosyl transferase 4-like domain protein</fullName>
    </submittedName>
</protein>
<name>X7ZB52_MYCXE</name>
<dbReference type="AlphaFoldDB" id="X7ZB52"/>
<dbReference type="Gene3D" id="3.40.50.2000">
    <property type="entry name" value="Glycogen Phosphorylase B"/>
    <property type="match status" value="1"/>
</dbReference>
<dbReference type="EMBL" id="JAOB01000080">
    <property type="protein sequence ID" value="EUA16236.1"/>
    <property type="molecule type" value="Genomic_DNA"/>
</dbReference>
<gene>
    <name evidence="1" type="ORF">I553_1211</name>
</gene>
<dbReference type="GO" id="GO:0016740">
    <property type="term" value="F:transferase activity"/>
    <property type="evidence" value="ECO:0007669"/>
    <property type="project" value="UniProtKB-KW"/>
</dbReference>
<organism evidence="1">
    <name type="scientific">Mycobacterium xenopi 4042</name>
    <dbReference type="NCBI Taxonomy" id="1299334"/>
    <lineage>
        <taxon>Bacteria</taxon>
        <taxon>Bacillati</taxon>
        <taxon>Actinomycetota</taxon>
        <taxon>Actinomycetes</taxon>
        <taxon>Mycobacteriales</taxon>
        <taxon>Mycobacteriaceae</taxon>
        <taxon>Mycobacterium</taxon>
    </lineage>
</organism>
<dbReference type="SUPFAM" id="SSF53756">
    <property type="entry name" value="UDP-Glycosyltransferase/glycogen phosphorylase"/>
    <property type="match status" value="1"/>
</dbReference>
<sequence>MSAVLLLCWRDTGHPQGGGSEAYLQRIGAQLAATGVDVTLRTARYPGAPRREVVDGVRVNRAGDGIRYTSGRCWRWPQPGWGSGRCDGCGPTW</sequence>
<dbReference type="PATRIC" id="fig|1299334.3.peg.8469"/>